<dbReference type="Proteomes" id="UP001303473">
    <property type="component" value="Unassembled WGS sequence"/>
</dbReference>
<evidence type="ECO:0008006" key="7">
    <source>
        <dbReference type="Google" id="ProtNLM"/>
    </source>
</evidence>
<reference evidence="6" key="1">
    <citation type="journal article" date="2023" name="Mol. Phylogenet. Evol.">
        <title>Genome-scale phylogeny and comparative genomics of the fungal order Sordariales.</title>
        <authorList>
            <person name="Hensen N."/>
            <person name="Bonometti L."/>
            <person name="Westerberg I."/>
            <person name="Brannstrom I.O."/>
            <person name="Guillou S."/>
            <person name="Cros-Aarteil S."/>
            <person name="Calhoun S."/>
            <person name="Haridas S."/>
            <person name="Kuo A."/>
            <person name="Mondo S."/>
            <person name="Pangilinan J."/>
            <person name="Riley R."/>
            <person name="LaButti K."/>
            <person name="Andreopoulos B."/>
            <person name="Lipzen A."/>
            <person name="Chen C."/>
            <person name="Yan M."/>
            <person name="Daum C."/>
            <person name="Ng V."/>
            <person name="Clum A."/>
            <person name="Steindorff A."/>
            <person name="Ohm R.A."/>
            <person name="Martin F."/>
            <person name="Silar P."/>
            <person name="Natvig D.O."/>
            <person name="Lalanne C."/>
            <person name="Gautier V."/>
            <person name="Ament-Velasquez S.L."/>
            <person name="Kruys A."/>
            <person name="Hutchinson M.I."/>
            <person name="Powell A.J."/>
            <person name="Barry K."/>
            <person name="Miller A.N."/>
            <person name="Grigoriev I.V."/>
            <person name="Debuchy R."/>
            <person name="Gladieux P."/>
            <person name="Hiltunen Thoren M."/>
            <person name="Johannesson H."/>
        </authorList>
    </citation>
    <scope>NUCLEOTIDE SEQUENCE [LARGE SCALE GENOMIC DNA]</scope>
    <source>
        <strain evidence="6">CBS 340.73</strain>
    </source>
</reference>
<organism evidence="5 6">
    <name type="scientific">Diplogelasinospora grovesii</name>
    <dbReference type="NCBI Taxonomy" id="303347"/>
    <lineage>
        <taxon>Eukaryota</taxon>
        <taxon>Fungi</taxon>
        <taxon>Dikarya</taxon>
        <taxon>Ascomycota</taxon>
        <taxon>Pezizomycotina</taxon>
        <taxon>Sordariomycetes</taxon>
        <taxon>Sordariomycetidae</taxon>
        <taxon>Sordariales</taxon>
        <taxon>Diplogelasinosporaceae</taxon>
        <taxon>Diplogelasinospora</taxon>
    </lineage>
</organism>
<feature type="region of interest" description="Disordered" evidence="2">
    <location>
        <begin position="894"/>
        <end position="915"/>
    </location>
</feature>
<evidence type="ECO:0000313" key="6">
    <source>
        <dbReference type="Proteomes" id="UP001303473"/>
    </source>
</evidence>
<feature type="region of interest" description="Disordered" evidence="2">
    <location>
        <begin position="672"/>
        <end position="713"/>
    </location>
</feature>
<feature type="compositionally biased region" description="Acidic residues" evidence="2">
    <location>
        <begin position="698"/>
        <end position="713"/>
    </location>
</feature>
<feature type="domain" description="RNA polymerase II assembly factor Rtp1 C-terminal" evidence="3">
    <location>
        <begin position="826"/>
        <end position="858"/>
    </location>
</feature>
<feature type="compositionally biased region" description="Basic and acidic residues" evidence="2">
    <location>
        <begin position="678"/>
        <end position="697"/>
    </location>
</feature>
<dbReference type="InterPro" id="IPR019414">
    <property type="entry name" value="Rtp1_C2"/>
</dbReference>
<evidence type="ECO:0000256" key="1">
    <source>
        <dbReference type="ARBA" id="ARBA00005724"/>
    </source>
</evidence>
<evidence type="ECO:0000256" key="2">
    <source>
        <dbReference type="SAM" id="MobiDB-lite"/>
    </source>
</evidence>
<dbReference type="Pfam" id="PF10363">
    <property type="entry name" value="RTP1_C1"/>
    <property type="match status" value="1"/>
</dbReference>
<evidence type="ECO:0000259" key="4">
    <source>
        <dbReference type="Pfam" id="PF10363"/>
    </source>
</evidence>
<dbReference type="SUPFAM" id="SSF48371">
    <property type="entry name" value="ARM repeat"/>
    <property type="match status" value="1"/>
</dbReference>
<gene>
    <name evidence="5" type="ORF">QBC46DRAFT_301480</name>
</gene>
<evidence type="ECO:0000313" key="5">
    <source>
        <dbReference type="EMBL" id="KAK3946240.1"/>
    </source>
</evidence>
<dbReference type="InterPro" id="IPR019451">
    <property type="entry name" value="Rtp1_C1"/>
</dbReference>
<evidence type="ECO:0000259" key="3">
    <source>
        <dbReference type="Pfam" id="PF10304"/>
    </source>
</evidence>
<keyword evidence="6" id="KW-1185">Reference proteome</keyword>
<dbReference type="InterPro" id="IPR016024">
    <property type="entry name" value="ARM-type_fold"/>
</dbReference>
<dbReference type="Pfam" id="PF10304">
    <property type="entry name" value="RTP1_C2"/>
    <property type="match status" value="1"/>
</dbReference>
<comment type="similarity">
    <text evidence="1">Belongs to the Tango6 family.</text>
</comment>
<proteinExistence type="inferred from homology"/>
<dbReference type="PANTHER" id="PTHR20959">
    <property type="entry name" value="TRANSPORT AND GOLGI ORGANIZATION PROTEIN 6 FAMILY MEMBER"/>
    <property type="match status" value="1"/>
</dbReference>
<sequence length="915" mass="100321">MSQAEPEQQTRQKLMSSILELGGKAFNPASTSGGSQAQAKQEFDELIRSTKTMGLIAALNTLIRPGHAPEWLRPELIKILAQIPLRPDGVRATLEFVFAVHPSSTVKVSEAAEPQKKGANITPESLETATRLLCKAPASVTPRNWYSGIAPQLLGLLDRKDGPELEKAAAHIIGFGILGRKAFGAPGTAGWTYLAEPLINSINPPLELVDAANNAGEIIDLTKERVIVKPDELATALHRLASLLFSHPNPALFKQLTFPLLLPLWAIASWTDAKPAIAEKYCHFAGSLLRVALKLAPSPDFIQPIIKNLGYMGGKDLKKPEWMYNETAQGELQIISRKNLRHLPDETHRSRLLVGSDKVISILLNIILDAWSDAFISQLLVNLVTTLIAESGRRGRVAAFQENEPMDPIQGMLEIEILNAMMQKFPDKLANEPKLILDLVNQVLAASGTPNDDDDTTPVALSLLNMIITAPGFQKARVDAQVMQSIESSLDRLSNLPGNSDVSKTAMNLKLVLTYRDEVDEDTPASAPSGPTARQVEDRQTYNLAIQYITQADSPPPVRSEGLNMIANLIASQSPVLDIPGILVMMSSIMHENEDYINLRVIKIFTLLAGRHPKATVKELLDHYVDPKEMISSVDTRLRFGEALMQVIERLGETFTGELAQEVGEALMGVASRRTQRPKTEARQAREERARRQRQQEAEEAWGGEVPDLNDYEPLTEEEKKRNEILAKIVSGWEGKNGAEDVRIRASALSILGMAIQTNIMGLGTTVVRTAVDMCISILQLEQHDQIEKGILRGAAVVLIWTFIMELDKARQEGRQLGVGFGFQAQETILNLLKYVAATDEHGLVREHANDAVGVLEDWRMNELVPDAAKVAKQEEGGGLGNLAGLAVNPVLRDEGGTMPERPAGGRPIIEEVDD</sequence>
<dbReference type="InterPro" id="IPR039600">
    <property type="entry name" value="TANGO6/Rtp1"/>
</dbReference>
<name>A0AAN6NI39_9PEZI</name>
<comment type="caution">
    <text evidence="5">The sequence shown here is derived from an EMBL/GenBank/DDBJ whole genome shotgun (WGS) entry which is preliminary data.</text>
</comment>
<accession>A0AAN6NI39</accession>
<dbReference type="EMBL" id="MU853752">
    <property type="protein sequence ID" value="KAK3946240.1"/>
    <property type="molecule type" value="Genomic_DNA"/>
</dbReference>
<feature type="domain" description="RNA polymerase II assembly factor Rtp1 C-terminal" evidence="4">
    <location>
        <begin position="552"/>
        <end position="654"/>
    </location>
</feature>
<dbReference type="PANTHER" id="PTHR20959:SF1">
    <property type="entry name" value="TRANSPORT AND GOLGI ORGANIZATION PROTEIN 6 HOMOLOG"/>
    <property type="match status" value="1"/>
</dbReference>
<protein>
    <recommendedName>
        <fullName evidence="7">Protein required for cell viability</fullName>
    </recommendedName>
</protein>
<dbReference type="GO" id="GO:0009306">
    <property type="term" value="P:protein secretion"/>
    <property type="evidence" value="ECO:0007669"/>
    <property type="project" value="TreeGrafter"/>
</dbReference>
<dbReference type="AlphaFoldDB" id="A0AAN6NI39"/>